<dbReference type="Proteomes" id="UP000318538">
    <property type="component" value="Chromosome"/>
</dbReference>
<gene>
    <name evidence="5" type="primary">couO</name>
    <name evidence="5" type="ORF">K227x_12530</name>
</gene>
<dbReference type="KEGG" id="rlc:K227x_12530"/>
<dbReference type="GO" id="GO:0008757">
    <property type="term" value="F:S-adenosylmethionine-dependent methyltransferase activity"/>
    <property type="evidence" value="ECO:0007669"/>
    <property type="project" value="InterPro"/>
</dbReference>
<evidence type="ECO:0000256" key="1">
    <source>
        <dbReference type="ARBA" id="ARBA00022603"/>
    </source>
</evidence>
<keyword evidence="3" id="KW-0949">S-adenosyl-L-methionine</keyword>
<evidence type="ECO:0000259" key="4">
    <source>
        <dbReference type="Pfam" id="PF08241"/>
    </source>
</evidence>
<organism evidence="5 6">
    <name type="scientific">Rubripirellula lacrimiformis</name>
    <dbReference type="NCBI Taxonomy" id="1930273"/>
    <lineage>
        <taxon>Bacteria</taxon>
        <taxon>Pseudomonadati</taxon>
        <taxon>Planctomycetota</taxon>
        <taxon>Planctomycetia</taxon>
        <taxon>Pirellulales</taxon>
        <taxon>Pirellulaceae</taxon>
        <taxon>Rubripirellula</taxon>
    </lineage>
</organism>
<dbReference type="InterPro" id="IPR029063">
    <property type="entry name" value="SAM-dependent_MTases_sf"/>
</dbReference>
<feature type="domain" description="Methyltransferase type 11" evidence="4">
    <location>
        <begin position="86"/>
        <end position="185"/>
    </location>
</feature>
<dbReference type="Pfam" id="PF08241">
    <property type="entry name" value="Methyltransf_11"/>
    <property type="match status" value="1"/>
</dbReference>
<dbReference type="PANTHER" id="PTHR43464:SF19">
    <property type="entry name" value="UBIQUINONE BIOSYNTHESIS O-METHYLTRANSFERASE, MITOCHONDRIAL"/>
    <property type="match status" value="1"/>
</dbReference>
<dbReference type="EMBL" id="CP036525">
    <property type="protein sequence ID" value="QDT02874.1"/>
    <property type="molecule type" value="Genomic_DNA"/>
</dbReference>
<keyword evidence="6" id="KW-1185">Reference proteome</keyword>
<dbReference type="InterPro" id="IPR013216">
    <property type="entry name" value="Methyltransf_11"/>
</dbReference>
<dbReference type="SUPFAM" id="SSF53335">
    <property type="entry name" value="S-adenosyl-L-methionine-dependent methyltransferases"/>
    <property type="match status" value="1"/>
</dbReference>
<dbReference type="CDD" id="cd02440">
    <property type="entry name" value="AdoMet_MTases"/>
    <property type="match status" value="1"/>
</dbReference>
<evidence type="ECO:0000313" key="6">
    <source>
        <dbReference type="Proteomes" id="UP000318538"/>
    </source>
</evidence>
<dbReference type="EC" id="2.1.1.-" evidence="5"/>
<name>A0A517N6U7_9BACT</name>
<keyword evidence="2 5" id="KW-0808">Transferase</keyword>
<accession>A0A517N6U7</accession>
<dbReference type="OrthoDB" id="9778766at2"/>
<dbReference type="AlphaFoldDB" id="A0A517N6U7"/>
<dbReference type="Gene3D" id="3.40.50.150">
    <property type="entry name" value="Vaccinia Virus protein VP39"/>
    <property type="match status" value="1"/>
</dbReference>
<sequence>MCFPRLAVFAFELFDSWSRFMSISRVLEPKASDLSQEAWDYHNMDLLAVNQRFVTDLMAGDLSAGNRNAPGPAAETPSLVGPRVIDLGCGTAQILILLCQQHSAVEAMGIDSEVAMLEIAKVEIDIAGMLDRILLQHADVTDMDVFEDGMADAVISNTVMHHLDQPELGFATAVRLVRPGGRLFVRDLFRPDTEDQVESLVEAHANGESDSGKQMLRQSLWAALTLDEARQIGSQLGVDPESIQMTSDRHWTIDWIKPDLAVTA</sequence>
<keyword evidence="1 5" id="KW-0489">Methyltransferase</keyword>
<dbReference type="GO" id="GO:0032259">
    <property type="term" value="P:methylation"/>
    <property type="evidence" value="ECO:0007669"/>
    <property type="project" value="UniProtKB-KW"/>
</dbReference>
<proteinExistence type="predicted"/>
<evidence type="ECO:0000256" key="3">
    <source>
        <dbReference type="ARBA" id="ARBA00022691"/>
    </source>
</evidence>
<dbReference type="PANTHER" id="PTHR43464">
    <property type="entry name" value="METHYLTRANSFERASE"/>
    <property type="match status" value="1"/>
</dbReference>
<reference evidence="5 6" key="1">
    <citation type="submission" date="2019-02" db="EMBL/GenBank/DDBJ databases">
        <title>Deep-cultivation of Planctomycetes and their phenomic and genomic characterization uncovers novel biology.</title>
        <authorList>
            <person name="Wiegand S."/>
            <person name="Jogler M."/>
            <person name="Boedeker C."/>
            <person name="Pinto D."/>
            <person name="Vollmers J."/>
            <person name="Rivas-Marin E."/>
            <person name="Kohn T."/>
            <person name="Peeters S.H."/>
            <person name="Heuer A."/>
            <person name="Rast P."/>
            <person name="Oberbeckmann S."/>
            <person name="Bunk B."/>
            <person name="Jeske O."/>
            <person name="Meyerdierks A."/>
            <person name="Storesund J.E."/>
            <person name="Kallscheuer N."/>
            <person name="Luecker S."/>
            <person name="Lage O.M."/>
            <person name="Pohl T."/>
            <person name="Merkel B.J."/>
            <person name="Hornburger P."/>
            <person name="Mueller R.-W."/>
            <person name="Bruemmer F."/>
            <person name="Labrenz M."/>
            <person name="Spormann A.M."/>
            <person name="Op den Camp H."/>
            <person name="Overmann J."/>
            <person name="Amann R."/>
            <person name="Jetten M.S.M."/>
            <person name="Mascher T."/>
            <person name="Medema M.H."/>
            <person name="Devos D.P."/>
            <person name="Kaster A.-K."/>
            <person name="Ovreas L."/>
            <person name="Rohde M."/>
            <person name="Galperin M.Y."/>
            <person name="Jogler C."/>
        </authorList>
    </citation>
    <scope>NUCLEOTIDE SEQUENCE [LARGE SCALE GENOMIC DNA]</scope>
    <source>
        <strain evidence="5 6">K22_7</strain>
    </source>
</reference>
<protein>
    <submittedName>
        <fullName evidence="5">C-methyltransferase CouO</fullName>
        <ecNumber evidence="5">2.1.1.-</ecNumber>
    </submittedName>
</protein>
<evidence type="ECO:0000313" key="5">
    <source>
        <dbReference type="EMBL" id="QDT02874.1"/>
    </source>
</evidence>
<evidence type="ECO:0000256" key="2">
    <source>
        <dbReference type="ARBA" id="ARBA00022679"/>
    </source>
</evidence>